<name>A0A412ZAU3_9BACT</name>
<evidence type="ECO:0000259" key="1">
    <source>
        <dbReference type="Pfam" id="PF05658"/>
    </source>
</evidence>
<dbReference type="InterPro" id="IPR008640">
    <property type="entry name" value="Adhesin_Head_dom"/>
</dbReference>
<feature type="domain" description="Trimeric autotransporter adhesin YadA-like head" evidence="1">
    <location>
        <begin position="10"/>
        <end position="27"/>
    </location>
</feature>
<dbReference type="AlphaFoldDB" id="A0A412ZAU3"/>
<dbReference type="Proteomes" id="UP000283678">
    <property type="component" value="Unassembled WGS sequence"/>
</dbReference>
<dbReference type="EMBL" id="JAWDEV010000001">
    <property type="protein sequence ID" value="MDU0269137.1"/>
    <property type="molecule type" value="Genomic_DNA"/>
</dbReference>
<comment type="caution">
    <text evidence="3">The sequence shown here is derived from an EMBL/GenBank/DDBJ whole genome shotgun (WGS) entry which is preliminary data.</text>
</comment>
<evidence type="ECO:0000313" key="2">
    <source>
        <dbReference type="EMBL" id="MDU0269137.1"/>
    </source>
</evidence>
<protein>
    <submittedName>
        <fullName evidence="2">Left-handed beta-roll domain-containing protein</fullName>
    </submittedName>
</protein>
<accession>A0A412ZAU3</accession>
<sequence length="89" mass="9626">MLVLSPQAFGVNSIAFGDNSKAYGDNSKGYGDRIIRIKRFNLEREKAYATGTDAIHCCLIPLAGCYFFSVSSSFGLHGSGKIEPVKKSC</sequence>
<evidence type="ECO:0000313" key="3">
    <source>
        <dbReference type="EMBL" id="RGV77201.1"/>
    </source>
</evidence>
<organism evidence="3 4">
    <name type="scientific">Phocaeicola dorei</name>
    <dbReference type="NCBI Taxonomy" id="357276"/>
    <lineage>
        <taxon>Bacteria</taxon>
        <taxon>Pseudomonadati</taxon>
        <taxon>Bacteroidota</taxon>
        <taxon>Bacteroidia</taxon>
        <taxon>Bacteroidales</taxon>
        <taxon>Bacteroidaceae</taxon>
        <taxon>Phocaeicola</taxon>
    </lineage>
</organism>
<dbReference type="RefSeq" id="WP_080597451.1">
    <property type="nucleotide sequence ID" value="NZ_DAWDZS010000010.1"/>
</dbReference>
<proteinExistence type="predicted"/>
<dbReference type="GO" id="GO:0019867">
    <property type="term" value="C:outer membrane"/>
    <property type="evidence" value="ECO:0007669"/>
    <property type="project" value="InterPro"/>
</dbReference>
<dbReference type="Pfam" id="PF05658">
    <property type="entry name" value="YadA_head"/>
    <property type="match status" value="1"/>
</dbReference>
<evidence type="ECO:0000313" key="4">
    <source>
        <dbReference type="Proteomes" id="UP000283678"/>
    </source>
</evidence>
<dbReference type="EMBL" id="QRZL01000009">
    <property type="protein sequence ID" value="RGV77201.1"/>
    <property type="molecule type" value="Genomic_DNA"/>
</dbReference>
<reference evidence="3 4" key="1">
    <citation type="submission" date="2018-08" db="EMBL/GenBank/DDBJ databases">
        <title>A genome reference for cultivated species of the human gut microbiota.</title>
        <authorList>
            <person name="Zou Y."/>
            <person name="Xue W."/>
            <person name="Luo G."/>
        </authorList>
    </citation>
    <scope>NUCLEOTIDE SEQUENCE [LARGE SCALE GENOMIC DNA]</scope>
    <source>
        <strain evidence="3 4">AF14-1AC</strain>
    </source>
</reference>
<gene>
    <name evidence="3" type="ORF">DWW04_10775</name>
    <name evidence="2" type="ORF">RVH45_04330</name>
</gene>
<dbReference type="Proteomes" id="UP001181086">
    <property type="component" value="Unassembled WGS sequence"/>
</dbReference>
<reference evidence="2" key="2">
    <citation type="submission" date="2023-10" db="EMBL/GenBank/DDBJ databases">
        <title>Genome of Potential pathogenic bacteria in Crohn's disease.</title>
        <authorList>
            <person name="Rodriguez-Palacios A."/>
        </authorList>
    </citation>
    <scope>NUCLEOTIDE SEQUENCE</scope>
    <source>
        <strain evidence="2">CavFT-hAR62</strain>
    </source>
</reference>